<organism evidence="11 12">
    <name type="scientific">Pogona vitticeps</name>
    <name type="common">central bearded dragon</name>
    <dbReference type="NCBI Taxonomy" id="103695"/>
    <lineage>
        <taxon>Eukaryota</taxon>
        <taxon>Metazoa</taxon>
        <taxon>Chordata</taxon>
        <taxon>Craniata</taxon>
        <taxon>Vertebrata</taxon>
        <taxon>Euteleostomi</taxon>
        <taxon>Lepidosauria</taxon>
        <taxon>Squamata</taxon>
        <taxon>Bifurcata</taxon>
        <taxon>Unidentata</taxon>
        <taxon>Episquamata</taxon>
        <taxon>Toxicofera</taxon>
        <taxon>Iguania</taxon>
        <taxon>Acrodonta</taxon>
        <taxon>Agamidae</taxon>
        <taxon>Amphibolurinae</taxon>
        <taxon>Pogona</taxon>
    </lineage>
</organism>
<dbReference type="PRINTS" id="PR00255">
    <property type="entry name" value="NATPEPTIDER"/>
</dbReference>
<dbReference type="GO" id="GO:0017046">
    <property type="term" value="F:peptide hormone binding"/>
    <property type="evidence" value="ECO:0007669"/>
    <property type="project" value="TreeGrafter"/>
</dbReference>
<evidence type="ECO:0000256" key="4">
    <source>
        <dbReference type="ARBA" id="ARBA00022989"/>
    </source>
</evidence>
<evidence type="ECO:0000256" key="5">
    <source>
        <dbReference type="ARBA" id="ARBA00023136"/>
    </source>
</evidence>
<dbReference type="InterPro" id="IPR001828">
    <property type="entry name" value="ANF_lig-bd_rcpt"/>
</dbReference>
<keyword evidence="2 8" id="KW-0812">Transmembrane</keyword>
<dbReference type="GO" id="GO:0016020">
    <property type="term" value="C:membrane"/>
    <property type="evidence" value="ECO:0007669"/>
    <property type="project" value="UniProtKB-SubCell"/>
</dbReference>
<reference evidence="11" key="1">
    <citation type="submission" date="2025-05" db="UniProtKB">
        <authorList>
            <consortium name="RefSeq"/>
        </authorList>
    </citation>
    <scope>NUCLEOTIDE SEQUENCE [LARGE SCALE GENOMIC DNA]</scope>
</reference>
<dbReference type="InterPro" id="IPR001170">
    <property type="entry name" value="ANPR/GUC"/>
</dbReference>
<dbReference type="Proteomes" id="UP001652642">
    <property type="component" value="Chromosome 2"/>
</dbReference>
<feature type="domain" description="Receptor ligand binding region" evidence="10">
    <location>
        <begin position="71"/>
        <end position="416"/>
    </location>
</feature>
<gene>
    <name evidence="12" type="primary">NPR3</name>
</gene>
<dbReference type="Gene3D" id="3.40.50.2300">
    <property type="match status" value="2"/>
</dbReference>
<dbReference type="SUPFAM" id="SSF53822">
    <property type="entry name" value="Periplasmic binding protein-like I"/>
    <property type="match status" value="1"/>
</dbReference>
<dbReference type="CDD" id="cd12841">
    <property type="entry name" value="TM_EphA1"/>
    <property type="match status" value="1"/>
</dbReference>
<accession>A0A6J0UPY2</accession>
<keyword evidence="7" id="KW-0325">Glycoprotein</keyword>
<reference evidence="12" key="2">
    <citation type="submission" date="2025-08" db="UniProtKB">
        <authorList>
            <consortium name="RefSeq"/>
        </authorList>
    </citation>
    <scope>IDENTIFICATION</scope>
</reference>
<evidence type="ECO:0000313" key="11">
    <source>
        <dbReference type="Proteomes" id="UP001652642"/>
    </source>
</evidence>
<dbReference type="PANTHER" id="PTHR44755">
    <property type="entry name" value="NATRIURETIC PEPTIDE RECEPTOR 3-RELATED"/>
    <property type="match status" value="1"/>
</dbReference>
<evidence type="ECO:0000256" key="8">
    <source>
        <dbReference type="SAM" id="Phobius"/>
    </source>
</evidence>
<evidence type="ECO:0000256" key="1">
    <source>
        <dbReference type="ARBA" id="ARBA00004479"/>
    </source>
</evidence>
<sequence>MPSGLTGRLVACSLLMAWLLFLVSSNSSSSSRPGAEEEEAAAAEGADEEKALRVLVLLPKDNAYLFSLARVRPAIEYAVRSLEANGTLLPAGYKFRLFYNDSDCGNRAFFSLVDMVALRRQWPDLLLGPVCDYAAAPVARLASHWNVPMISAGALAAGFSAKTGEYSHLTRVSPGYAKMGEMFLALFRHHQWNRVLLVYHEDKEQRSCFFAAEGVHVVFREAGFHMDDFAFDESAKYAEDVVRAIQASERVVIMCASSDAIRNIMLAAHRQGMTSGDYAFFNIELFNSSSYGNGSWKRGDKYDLEAKQAYSSLQTVTLLRTVKPEFEKFAMEVKSSVQKQGIHHDDYVNMFVEGFHDAIVLYVLALREVLKNGFTKKDGEKIVHQTWNKTYEGIAGPVSIDANGERFGDFSVMAMTDPETGTQQVIGNYYGKQGQLEMFPNVKYPWEHKLRIDDSRSSEQTSNAACKSSGGLGESAVTGIVVGALLGAGLLMAFYFFRKKYKITIERRSQLEEYNIGKHRQLREDSIRSHFSAA</sequence>
<dbReference type="InterPro" id="IPR028082">
    <property type="entry name" value="Peripla_BP_I"/>
</dbReference>
<dbReference type="RefSeq" id="XP_020662767.2">
    <property type="nucleotide sequence ID" value="XM_020807108.2"/>
</dbReference>
<feature type="transmembrane region" description="Helical" evidence="8">
    <location>
        <begin position="476"/>
        <end position="497"/>
    </location>
</feature>
<protein>
    <submittedName>
        <fullName evidence="12">Atrial natriuretic peptide receptor 3 isoform X1</fullName>
    </submittedName>
</protein>
<evidence type="ECO:0000313" key="12">
    <source>
        <dbReference type="RefSeq" id="XP_020662767.2"/>
    </source>
</evidence>
<keyword evidence="3 9" id="KW-0732">Signal</keyword>
<keyword evidence="5 8" id="KW-0472">Membrane</keyword>
<proteinExistence type="predicted"/>
<dbReference type="GO" id="GO:0016941">
    <property type="term" value="F:natriuretic peptide receptor activity"/>
    <property type="evidence" value="ECO:0007669"/>
    <property type="project" value="TreeGrafter"/>
</dbReference>
<dbReference type="InParanoid" id="A0A6J0UPY2"/>
<feature type="chain" id="PRO_5047001073" evidence="9">
    <location>
        <begin position="31"/>
        <end position="534"/>
    </location>
</feature>
<dbReference type="Pfam" id="PF01094">
    <property type="entry name" value="ANF_receptor"/>
    <property type="match status" value="1"/>
</dbReference>
<dbReference type="GeneID" id="110086290"/>
<evidence type="ECO:0000256" key="2">
    <source>
        <dbReference type="ARBA" id="ARBA00022692"/>
    </source>
</evidence>
<evidence type="ECO:0000256" key="6">
    <source>
        <dbReference type="ARBA" id="ARBA00023170"/>
    </source>
</evidence>
<keyword evidence="4 8" id="KW-1133">Transmembrane helix</keyword>
<name>A0A6J0UPY2_9SAUR</name>
<evidence type="ECO:0000256" key="7">
    <source>
        <dbReference type="ARBA" id="ARBA00023180"/>
    </source>
</evidence>
<evidence type="ECO:0000256" key="3">
    <source>
        <dbReference type="ARBA" id="ARBA00022729"/>
    </source>
</evidence>
<dbReference type="CTD" id="4883"/>
<dbReference type="GO" id="GO:0007165">
    <property type="term" value="P:signal transduction"/>
    <property type="evidence" value="ECO:0007669"/>
    <property type="project" value="TreeGrafter"/>
</dbReference>
<evidence type="ECO:0000259" key="10">
    <source>
        <dbReference type="Pfam" id="PF01094"/>
    </source>
</evidence>
<evidence type="ECO:0000256" key="9">
    <source>
        <dbReference type="SAM" id="SignalP"/>
    </source>
</evidence>
<dbReference type="OrthoDB" id="10065302at2759"/>
<dbReference type="KEGG" id="pvt:110086290"/>
<feature type="signal peptide" evidence="9">
    <location>
        <begin position="1"/>
        <end position="30"/>
    </location>
</feature>
<keyword evidence="6 12" id="KW-0675">Receptor</keyword>
<keyword evidence="11" id="KW-1185">Reference proteome</keyword>
<dbReference type="InterPro" id="IPR052612">
    <property type="entry name" value="ANP_Clearance_Receptor"/>
</dbReference>
<dbReference type="PROSITE" id="PS00458">
    <property type="entry name" value="ANF_RECEPTORS"/>
    <property type="match status" value="1"/>
</dbReference>
<dbReference type="AlphaFoldDB" id="A0A6J0UPY2"/>
<comment type="subcellular location">
    <subcellularLocation>
        <location evidence="1">Membrane</location>
        <topology evidence="1">Single-pass type I membrane protein</topology>
    </subcellularLocation>
</comment>
<dbReference type="PANTHER" id="PTHR44755:SF1">
    <property type="entry name" value="ATRIAL NATRIURETIC PEPTIDE RECEPTOR 3"/>
    <property type="match status" value="1"/>
</dbReference>